<dbReference type="InterPro" id="IPR000421">
    <property type="entry name" value="FA58C"/>
</dbReference>
<dbReference type="SUPFAM" id="SSF49785">
    <property type="entry name" value="Galactose-binding domain-like"/>
    <property type="match status" value="1"/>
</dbReference>
<evidence type="ECO:0000259" key="2">
    <source>
        <dbReference type="PROSITE" id="PS50022"/>
    </source>
</evidence>
<sequence>MVKKLHIQKLLILIVILFFGEKSFAQTISSTTYPRTVSSGASLVSYTSLGTLIGSGRDDTNSSLANIGFDFWFNGVRYTEFGVSANGYLSLGSAPSATGTLSYINNLSNGADVPKIASFWSDLTTGSDGYVRYGLNGTAPNRTLVVEWKTNLYNGGGTSSSAGMTFQAILSETTGKIQYIYGSGMLTLTGYSVGFSAAGINTVSMATATNVASYGSDPNNSQTTAIASGKSYVFIPLVPIAPTGLTFTNVTANSIDLNWTDNASNEVGYVIYSSTDNINFTFNQQVTANSTTANVIGLSSGILYYFRVYAVTEGCLSSPVLTGSQTTLSQVILTTSGTWVAPACVTAITVETWGAGGGGGSSSNDNKAGGSGGGGGAYAKGNHTVVPGSTYYYAVGSGGTGGPANSTTAASSGSSSWFNATALTNSAPANNVSGTLAMGGGSGVNNTSSNPTNGGLATSCFGNSTTASGSNGFGGYNKGGGTGGDGASPGGGAGGSGSSSTNGSNGTSPGGGGGGSNDNKNNKGGNGGLGQVLITYTYQVAVPSGIPIVNGPICAGSTSITGMSSEANGTTIEIFKASVSLGTTTVNSGTWTKTGLGALSAGDLISAKATAACKTVSLSSTIVTVNSSTIITLTKTDKTCSAINDGTINTTLSGGLSNIRYIKLTQKYVNSEAWQQVQEIQAFEMFTNTNVALSSNGAAATSSSNYNNNPVSYGPLKAIDGDATGYSFWHSNSVNIDEWIKVDLQSGKNLDYLRIYNRSDCCWSRGQNMLLELFDASNNVVYSKTVNLWGGVNGANFIDINVLDLVWSDGGTTLNRTGLNDGTYTLNVNDVLGCNSSKSIAVNNAVINTWTGSWSNGTPTISQKLVFSSNYSNINDVDIEGCSCKVTGVATVVTIKSGRTLKIINEVEVQPNASLVFENSASLVQENGGAINSGNITYKRETNTIVRNTDYTYWSTPVSPLKLAGTGGISYNPSNLAGSIFYSYLVNATSEGWKSESATTTMKVGEGYIIRGPLAISANPPSSLQATFVGVPNNGDVSITINKKDASYLLGNPYPSAIDADTFLGINSAVLNGTLYFWTHNTAIQNRTNIALTAGTGAYAYTSDDYASYNLTGGVGIEKGVKASSDLDSAPIIPRGKIGAGQGFIASTYKATGSIVFNNSMRVSGTSGNNAQFFKVSSVKGKATATIEKNRIWLDLYNEQGAFKQTLLGYVNGATNDIDSAYDGETTDGQEFIDFYSVNQDKNLVIQGRALPFNEADEVPLGYRTAIDGNFTISIEQTEGVFTSQSVFLEDKLTNTIADLNSGNYTFNTAIGTFNDRFVLRYTNKTLGLGDIDSIEKGIYVSSKNKQIKINSTIEAINNIQIYDLSGKLIYQKTKIDSNELVISNLMSAHQVLLVKVSLLDGSLVTKKLIY</sequence>
<dbReference type="Pfam" id="PF21722">
    <property type="entry name" value="Gly_rich_2"/>
    <property type="match status" value="1"/>
</dbReference>
<dbReference type="NCBIfam" id="NF033708">
    <property type="entry name" value="T9SS_Cterm_ChiA"/>
    <property type="match status" value="1"/>
</dbReference>
<dbReference type="RefSeq" id="WP_083380316.1">
    <property type="nucleotide sequence ID" value="NZ_CBCRVS010000003.1"/>
</dbReference>
<dbReference type="Gene3D" id="2.60.40.10">
    <property type="entry name" value="Immunoglobulins"/>
    <property type="match status" value="1"/>
</dbReference>
<dbReference type="Pfam" id="PF22633">
    <property type="entry name" value="F5_F8_type_C_2"/>
    <property type="match status" value="1"/>
</dbReference>
<reference evidence="5" key="1">
    <citation type="submission" date="2016-10" db="EMBL/GenBank/DDBJ databases">
        <authorList>
            <person name="Varghese N."/>
            <person name="Submissions S."/>
        </authorList>
    </citation>
    <scope>NUCLEOTIDE SEQUENCE [LARGE SCALE GENOMIC DNA]</scope>
    <source>
        <strain evidence="5">DSM 15719</strain>
    </source>
</reference>
<feature type="region of interest" description="Disordered" evidence="1">
    <location>
        <begin position="484"/>
        <end position="524"/>
    </location>
</feature>
<dbReference type="PROSITE" id="PS50022">
    <property type="entry name" value="FA58C_3"/>
    <property type="match status" value="1"/>
</dbReference>
<evidence type="ECO:0000259" key="3">
    <source>
        <dbReference type="PROSITE" id="PS50853"/>
    </source>
</evidence>
<feature type="domain" description="F5/8 type C" evidence="2">
    <location>
        <begin position="686"/>
        <end position="760"/>
    </location>
</feature>
<dbReference type="Gene3D" id="2.60.120.260">
    <property type="entry name" value="Galactose-binding domain-like"/>
    <property type="match status" value="1"/>
</dbReference>
<organism evidence="4 5">
    <name type="scientific">Flavobacterium frigoris</name>
    <dbReference type="NCBI Taxonomy" id="229204"/>
    <lineage>
        <taxon>Bacteria</taxon>
        <taxon>Pseudomonadati</taxon>
        <taxon>Bacteroidota</taxon>
        <taxon>Flavobacteriia</taxon>
        <taxon>Flavobacteriales</taxon>
        <taxon>Flavobacteriaceae</taxon>
        <taxon>Flavobacterium</taxon>
    </lineage>
</organism>
<dbReference type="InterPro" id="IPR003961">
    <property type="entry name" value="FN3_dom"/>
</dbReference>
<protein>
    <submittedName>
        <fullName evidence="4">F5/8 type C domain-containing protein</fullName>
    </submittedName>
</protein>
<dbReference type="Proteomes" id="UP000183658">
    <property type="component" value="Unassembled WGS sequence"/>
</dbReference>
<proteinExistence type="predicted"/>
<dbReference type="SMART" id="SM00060">
    <property type="entry name" value="FN3"/>
    <property type="match status" value="1"/>
</dbReference>
<gene>
    <name evidence="4" type="ORF">SAMN05444355_10113</name>
</gene>
<name>A0A1H9BXD1_FLAFI</name>
<feature type="compositionally biased region" description="Low complexity" evidence="1">
    <location>
        <begin position="498"/>
        <end position="507"/>
    </location>
</feature>
<dbReference type="InterPro" id="IPR013783">
    <property type="entry name" value="Ig-like_fold"/>
</dbReference>
<dbReference type="InterPro" id="IPR049304">
    <property type="entry name" value="Gly_rich_dom"/>
</dbReference>
<accession>A0A1H9BXD1</accession>
<evidence type="ECO:0000313" key="5">
    <source>
        <dbReference type="Proteomes" id="UP000183658"/>
    </source>
</evidence>
<evidence type="ECO:0000313" key="4">
    <source>
        <dbReference type="EMBL" id="SEP93590.1"/>
    </source>
</evidence>
<dbReference type="PROSITE" id="PS50853">
    <property type="entry name" value="FN3"/>
    <property type="match status" value="1"/>
</dbReference>
<dbReference type="CDD" id="cd00063">
    <property type="entry name" value="FN3"/>
    <property type="match status" value="1"/>
</dbReference>
<dbReference type="InterPro" id="IPR008979">
    <property type="entry name" value="Galactose-bd-like_sf"/>
</dbReference>
<keyword evidence="5" id="KW-1185">Reference proteome</keyword>
<dbReference type="SUPFAM" id="SSF49265">
    <property type="entry name" value="Fibronectin type III"/>
    <property type="match status" value="1"/>
</dbReference>
<dbReference type="InterPro" id="IPR036116">
    <property type="entry name" value="FN3_sf"/>
</dbReference>
<feature type="domain" description="Fibronectin type-III" evidence="3">
    <location>
        <begin position="241"/>
        <end position="330"/>
    </location>
</feature>
<evidence type="ECO:0000256" key="1">
    <source>
        <dbReference type="SAM" id="MobiDB-lite"/>
    </source>
</evidence>
<dbReference type="EMBL" id="FOFZ01000001">
    <property type="protein sequence ID" value="SEP93590.1"/>
    <property type="molecule type" value="Genomic_DNA"/>
</dbReference>
<dbReference type="OrthoDB" id="1652165at2"/>
<feature type="compositionally biased region" description="Gly residues" evidence="1">
    <location>
        <begin position="484"/>
        <end position="497"/>
    </location>
</feature>
<dbReference type="Pfam" id="PF00041">
    <property type="entry name" value="fn3"/>
    <property type="match status" value="1"/>
</dbReference>